<dbReference type="EMBL" id="JBHRYJ010000005">
    <property type="protein sequence ID" value="MFC3677672.1"/>
    <property type="molecule type" value="Genomic_DNA"/>
</dbReference>
<proteinExistence type="predicted"/>
<organism evidence="2 3">
    <name type="scientific">Ferrovibrio xuzhouensis</name>
    <dbReference type="NCBI Taxonomy" id="1576914"/>
    <lineage>
        <taxon>Bacteria</taxon>
        <taxon>Pseudomonadati</taxon>
        <taxon>Pseudomonadota</taxon>
        <taxon>Alphaproteobacteria</taxon>
        <taxon>Rhodospirillales</taxon>
        <taxon>Rhodospirillaceae</taxon>
        <taxon>Ferrovibrio</taxon>
    </lineage>
</organism>
<name>A0ABV7VKV3_9PROT</name>
<sequence length="310" mass="31862">MSTEAPIASADDSTSAPGPAGPASRPYTKIDWKQAAALIAGGRTVEATAVALGLAPERIWRHLNRSLRFRFYLRQAIERQRLEAELHLAAAARDAVLARSRDPAGLDGADLRWLAGEGGLSGCAGRRAAEQGGAGEDLVMQLAATGNRPPSQALRRRLAARQAEMDRFMAEARDELAAAEAGWRAADAGAAPVTAPGAAGAEQAGTVTSGHERAETVTSGPERSAAGASGLQRSSAGTSGPERTATVTAGAEEDAAPDDRERDCRIPRPYLSGAVIDLPPSTDAAGNPLEPEAAADGTSRAGFRAGGRDG</sequence>
<dbReference type="RefSeq" id="WP_379729247.1">
    <property type="nucleotide sequence ID" value="NZ_JBHRYJ010000005.1"/>
</dbReference>
<feature type="region of interest" description="Disordered" evidence="1">
    <location>
        <begin position="1"/>
        <end position="26"/>
    </location>
</feature>
<feature type="compositionally biased region" description="Basic and acidic residues" evidence="1">
    <location>
        <begin position="257"/>
        <end position="266"/>
    </location>
</feature>
<feature type="compositionally biased region" description="Low complexity" evidence="1">
    <location>
        <begin position="15"/>
        <end position="24"/>
    </location>
</feature>
<evidence type="ECO:0000313" key="3">
    <source>
        <dbReference type="Proteomes" id="UP001595711"/>
    </source>
</evidence>
<feature type="region of interest" description="Disordered" evidence="1">
    <location>
        <begin position="193"/>
        <end position="310"/>
    </location>
</feature>
<evidence type="ECO:0000313" key="2">
    <source>
        <dbReference type="EMBL" id="MFC3677672.1"/>
    </source>
</evidence>
<reference evidence="3" key="1">
    <citation type="journal article" date="2019" name="Int. J. Syst. Evol. Microbiol.">
        <title>The Global Catalogue of Microorganisms (GCM) 10K type strain sequencing project: providing services to taxonomists for standard genome sequencing and annotation.</title>
        <authorList>
            <consortium name="The Broad Institute Genomics Platform"/>
            <consortium name="The Broad Institute Genome Sequencing Center for Infectious Disease"/>
            <person name="Wu L."/>
            <person name="Ma J."/>
        </authorList>
    </citation>
    <scope>NUCLEOTIDE SEQUENCE [LARGE SCALE GENOMIC DNA]</scope>
    <source>
        <strain evidence="3">KCTC 42182</strain>
    </source>
</reference>
<protein>
    <submittedName>
        <fullName evidence="2">Uncharacterized protein</fullName>
    </submittedName>
</protein>
<dbReference type="Proteomes" id="UP001595711">
    <property type="component" value="Unassembled WGS sequence"/>
</dbReference>
<keyword evidence="3" id="KW-1185">Reference proteome</keyword>
<comment type="caution">
    <text evidence="2">The sequence shown here is derived from an EMBL/GenBank/DDBJ whole genome shotgun (WGS) entry which is preliminary data.</text>
</comment>
<evidence type="ECO:0000256" key="1">
    <source>
        <dbReference type="SAM" id="MobiDB-lite"/>
    </source>
</evidence>
<gene>
    <name evidence="2" type="ORF">ACFOOQ_19120</name>
</gene>
<accession>A0ABV7VKV3</accession>